<proteinExistence type="predicted"/>
<protein>
    <submittedName>
        <fullName evidence="1">Uncharacterized protein</fullName>
    </submittedName>
</protein>
<organism evidence="1 2">
    <name type="scientific">Allostreptomyces psammosilenae</name>
    <dbReference type="NCBI Taxonomy" id="1892865"/>
    <lineage>
        <taxon>Bacteria</taxon>
        <taxon>Bacillati</taxon>
        <taxon>Actinomycetota</taxon>
        <taxon>Actinomycetes</taxon>
        <taxon>Kitasatosporales</taxon>
        <taxon>Streptomycetaceae</taxon>
        <taxon>Allostreptomyces</taxon>
    </lineage>
</organism>
<sequence length="146" mass="16229">MEQADAETAAEEYSSQIYDLMGIRGKVTEGGALPMPCSDEFRLDPIYWVTHGWSVYEISGATQETAMNNLREKVGEAGWDDIEYRETNSRARNMELTATHAETGYMPESYSSRIYDLMGIQGKVTEGGALPIPCTDDFAVPRRTTG</sequence>
<name>A0A852ZZS7_9ACTN</name>
<dbReference type="EMBL" id="JACBZD010000002">
    <property type="protein sequence ID" value="NYI07836.1"/>
    <property type="molecule type" value="Genomic_DNA"/>
</dbReference>
<dbReference type="AlphaFoldDB" id="A0A852ZZS7"/>
<evidence type="ECO:0000313" key="1">
    <source>
        <dbReference type="EMBL" id="NYI07836.1"/>
    </source>
</evidence>
<evidence type="ECO:0000313" key="2">
    <source>
        <dbReference type="Proteomes" id="UP000567795"/>
    </source>
</evidence>
<comment type="caution">
    <text evidence="1">The sequence shown here is derived from an EMBL/GenBank/DDBJ whole genome shotgun (WGS) entry which is preliminary data.</text>
</comment>
<reference evidence="1 2" key="1">
    <citation type="submission" date="2020-07" db="EMBL/GenBank/DDBJ databases">
        <title>Sequencing the genomes of 1000 actinobacteria strains.</title>
        <authorList>
            <person name="Klenk H.-P."/>
        </authorList>
    </citation>
    <scope>NUCLEOTIDE SEQUENCE [LARGE SCALE GENOMIC DNA]</scope>
    <source>
        <strain evidence="1 2">DSM 42178</strain>
    </source>
</reference>
<dbReference type="Proteomes" id="UP000567795">
    <property type="component" value="Unassembled WGS sequence"/>
</dbReference>
<keyword evidence="2" id="KW-1185">Reference proteome</keyword>
<gene>
    <name evidence="1" type="ORF">FHU37_004865</name>
</gene>
<dbReference type="RefSeq" id="WP_179816775.1">
    <property type="nucleotide sequence ID" value="NZ_JACBZD010000002.1"/>
</dbReference>
<accession>A0A852ZZS7</accession>